<dbReference type="InterPro" id="IPR002110">
    <property type="entry name" value="Ankyrin_rpt"/>
</dbReference>
<sequence>MRNEFVKVFACDAADFSLRNHIINEHPDESKAKQPPQRVKLQNPGRGAGVCCVKVIVEATNDASAADDSKNEEELECGMTLAFNELTPERMAELSHSLLSAPFKSGTHELFLTPYEQLSQHGLVTAVVTQLNLFDNDKVHFVNVFLLCTVVSKRSGILQGVGGWTTTPAGLLKLFLLCHGKNEVWTAAQDFKPYLQPGWLAGEAVRVMRPSLSLEALSKLFVTGEVSWQAKGHEATDLASQSSAYAWATKYAGPRNCQPISLAKDSGLKRMVKNRERDTVTMSDDGKQLWDACYASDPQEVLQLLTSWDQQRFQDAAQFRNANGWTALHVVCLDGHVKLVEMLLKHGADAEAKNYVSKIPSSSFFPYDGAPVQQDDDDDAVPVVEMLLKHGVDTKAKDKVSTVPPSFPLPPYAGIPVYLYHMMIMVMMLYLYVMLMHHPTAWSNLAVLGLPRKS</sequence>
<keyword evidence="4" id="KW-0812">Transmembrane</keyword>
<evidence type="ECO:0000313" key="6">
    <source>
        <dbReference type="Proteomes" id="UP000001357"/>
    </source>
</evidence>
<evidence type="ECO:0000256" key="2">
    <source>
        <dbReference type="ARBA" id="ARBA00023043"/>
    </source>
</evidence>
<reference evidence="5 6" key="1">
    <citation type="journal article" date="2008" name="Nature">
        <title>The genome of the choanoflagellate Monosiga brevicollis and the origin of metazoans.</title>
        <authorList>
            <consortium name="JGI Sequencing"/>
            <person name="King N."/>
            <person name="Westbrook M.J."/>
            <person name="Young S.L."/>
            <person name="Kuo A."/>
            <person name="Abedin M."/>
            <person name="Chapman J."/>
            <person name="Fairclough S."/>
            <person name="Hellsten U."/>
            <person name="Isogai Y."/>
            <person name="Letunic I."/>
            <person name="Marr M."/>
            <person name="Pincus D."/>
            <person name="Putnam N."/>
            <person name="Rokas A."/>
            <person name="Wright K.J."/>
            <person name="Zuzow R."/>
            <person name="Dirks W."/>
            <person name="Good M."/>
            <person name="Goodstein D."/>
            <person name="Lemons D."/>
            <person name="Li W."/>
            <person name="Lyons J.B."/>
            <person name="Morris A."/>
            <person name="Nichols S."/>
            <person name="Richter D.J."/>
            <person name="Salamov A."/>
            <person name="Bork P."/>
            <person name="Lim W.A."/>
            <person name="Manning G."/>
            <person name="Miller W.T."/>
            <person name="McGinnis W."/>
            <person name="Shapiro H."/>
            <person name="Tjian R."/>
            <person name="Grigoriev I.V."/>
            <person name="Rokhsar D."/>
        </authorList>
    </citation>
    <scope>NUCLEOTIDE SEQUENCE [LARGE SCALE GENOMIC DNA]</scope>
    <source>
        <strain evidence="6">MX1 / ATCC 50154</strain>
    </source>
</reference>
<dbReference type="SMART" id="SM00248">
    <property type="entry name" value="ANK"/>
    <property type="match status" value="1"/>
</dbReference>
<protein>
    <submittedName>
        <fullName evidence="5">Uncharacterized protein</fullName>
    </submittedName>
</protein>
<dbReference type="EMBL" id="CH991548">
    <property type="protein sequence ID" value="EDQ90203.1"/>
    <property type="molecule type" value="Genomic_DNA"/>
</dbReference>
<proteinExistence type="predicted"/>
<keyword evidence="2 3" id="KW-0040">ANK repeat</keyword>
<organism evidence="5 6">
    <name type="scientific">Monosiga brevicollis</name>
    <name type="common">Choanoflagellate</name>
    <dbReference type="NCBI Taxonomy" id="81824"/>
    <lineage>
        <taxon>Eukaryota</taxon>
        <taxon>Choanoflagellata</taxon>
        <taxon>Craspedida</taxon>
        <taxon>Salpingoecidae</taxon>
        <taxon>Monosiga</taxon>
    </lineage>
</organism>
<dbReference type="SUPFAM" id="SSF48403">
    <property type="entry name" value="Ankyrin repeat"/>
    <property type="match status" value="1"/>
</dbReference>
<keyword evidence="4" id="KW-1133">Transmembrane helix</keyword>
<keyword evidence="4" id="KW-0472">Membrane</keyword>
<evidence type="ECO:0000256" key="4">
    <source>
        <dbReference type="SAM" id="Phobius"/>
    </source>
</evidence>
<dbReference type="KEGG" id="mbr:MONBRDRAFT_32099"/>
<accession>A9UXE7</accession>
<dbReference type="PROSITE" id="PS50297">
    <property type="entry name" value="ANK_REP_REGION"/>
    <property type="match status" value="1"/>
</dbReference>
<dbReference type="PANTHER" id="PTHR24180:SF42">
    <property type="entry name" value="FORK-HEAD DOMAIN-CONTAINING PROTEIN"/>
    <property type="match status" value="1"/>
</dbReference>
<dbReference type="GeneID" id="5890110"/>
<dbReference type="AlphaFoldDB" id="A9UXE7"/>
<dbReference type="InterPro" id="IPR036770">
    <property type="entry name" value="Ankyrin_rpt-contain_sf"/>
</dbReference>
<keyword evidence="1" id="KW-0677">Repeat</keyword>
<dbReference type="PROSITE" id="PS50088">
    <property type="entry name" value="ANK_REPEAT"/>
    <property type="match status" value="1"/>
</dbReference>
<dbReference type="Pfam" id="PF00023">
    <property type="entry name" value="Ank"/>
    <property type="match status" value="1"/>
</dbReference>
<dbReference type="PRINTS" id="PR01415">
    <property type="entry name" value="ANKYRIN"/>
</dbReference>
<feature type="repeat" description="ANK" evidence="3">
    <location>
        <begin position="323"/>
        <end position="355"/>
    </location>
</feature>
<name>A9UXE7_MONBE</name>
<dbReference type="InterPro" id="IPR051637">
    <property type="entry name" value="Ank_repeat_dom-contain_49"/>
</dbReference>
<evidence type="ECO:0000256" key="3">
    <source>
        <dbReference type="PROSITE-ProRule" id="PRU00023"/>
    </source>
</evidence>
<dbReference type="RefSeq" id="XP_001744970.1">
    <property type="nucleotide sequence ID" value="XM_001744918.1"/>
</dbReference>
<evidence type="ECO:0000313" key="5">
    <source>
        <dbReference type="EMBL" id="EDQ90203.1"/>
    </source>
</evidence>
<gene>
    <name evidence="5" type="ORF">MONBRDRAFT_32099</name>
</gene>
<dbReference type="Proteomes" id="UP000001357">
    <property type="component" value="Unassembled WGS sequence"/>
</dbReference>
<dbReference type="PANTHER" id="PTHR24180">
    <property type="entry name" value="CYCLIN-DEPENDENT KINASE INHIBITOR 2C-RELATED"/>
    <property type="match status" value="1"/>
</dbReference>
<dbReference type="InParanoid" id="A9UXE7"/>
<dbReference type="Gene3D" id="1.25.40.20">
    <property type="entry name" value="Ankyrin repeat-containing domain"/>
    <property type="match status" value="1"/>
</dbReference>
<evidence type="ECO:0000256" key="1">
    <source>
        <dbReference type="ARBA" id="ARBA00022737"/>
    </source>
</evidence>
<feature type="transmembrane region" description="Helical" evidence="4">
    <location>
        <begin position="417"/>
        <end position="435"/>
    </location>
</feature>
<keyword evidence="6" id="KW-1185">Reference proteome</keyword>